<reference evidence="2" key="2">
    <citation type="journal article" date="2023" name="Science">
        <title>Genomic signatures of disease resistance in endangered staghorn corals.</title>
        <authorList>
            <person name="Vollmer S.V."/>
            <person name="Selwyn J.D."/>
            <person name="Despard B.A."/>
            <person name="Roesel C.L."/>
        </authorList>
    </citation>
    <scope>NUCLEOTIDE SEQUENCE</scope>
    <source>
        <strain evidence="2">K2</strain>
    </source>
</reference>
<evidence type="ECO:0000313" key="3">
    <source>
        <dbReference type="Proteomes" id="UP001249851"/>
    </source>
</evidence>
<reference evidence="2" key="1">
    <citation type="journal article" date="2023" name="G3 (Bethesda)">
        <title>Whole genome assembly and annotation of the endangered Caribbean coral Acropora cervicornis.</title>
        <authorList>
            <person name="Selwyn J.D."/>
            <person name="Vollmer S.V."/>
        </authorList>
    </citation>
    <scope>NUCLEOTIDE SEQUENCE</scope>
    <source>
        <strain evidence="2">K2</strain>
    </source>
</reference>
<organism evidence="2 3">
    <name type="scientific">Acropora cervicornis</name>
    <name type="common">Staghorn coral</name>
    <dbReference type="NCBI Taxonomy" id="6130"/>
    <lineage>
        <taxon>Eukaryota</taxon>
        <taxon>Metazoa</taxon>
        <taxon>Cnidaria</taxon>
        <taxon>Anthozoa</taxon>
        <taxon>Hexacorallia</taxon>
        <taxon>Scleractinia</taxon>
        <taxon>Astrocoeniina</taxon>
        <taxon>Acroporidae</taxon>
        <taxon>Acropora</taxon>
    </lineage>
</organism>
<dbReference type="InterPro" id="IPR036397">
    <property type="entry name" value="RNaseH_sf"/>
</dbReference>
<dbReference type="GO" id="GO:0003676">
    <property type="term" value="F:nucleic acid binding"/>
    <property type="evidence" value="ECO:0007669"/>
    <property type="project" value="InterPro"/>
</dbReference>
<keyword evidence="3" id="KW-1185">Reference proteome</keyword>
<dbReference type="Proteomes" id="UP001249851">
    <property type="component" value="Unassembled WGS sequence"/>
</dbReference>
<evidence type="ECO:0000313" key="2">
    <source>
        <dbReference type="EMBL" id="KAK2554125.1"/>
    </source>
</evidence>
<sequence>MAGFKLRKRSFNVPVVIEDIPNEDRLHTWELNKDNVPKTKTLGVLWEAKRDVFTSQVQLPLVDNKPLTKRNVLSAIASLFDPLQFLAPFTVRAKVLMQMWTADLPTRGLSAVALAKSEVSMEGPAFLTNDESTWPAGWVQRFLTNCRLPMNLRRKDLILLPTEISKAETFWIKQAQAQAFPGGENEGDGLFWMDGPMRFADELPCGTRHPILLPKDNPVTRLVVVDAHERLGHEAGVKQFLAELRNRFWIVKGRRLVRSVTEACAECGRCFTKKIGNQMMATLPKSRLQSSLRVFQKVGDDYGGPFLTKQRRGRAGAKHYLCLFTCLTTRAVHLEMSYSLETDSLINAFTWITSRRGTPTYIISDNGINFVGAEHELRELVEALDTERITQETCKYHATEWKFNPPSPPHFGGVFEALIKSAKKAIKAILGDADVTNEELHLAICGAERLFNS</sequence>
<dbReference type="EMBL" id="JARQWQ010000072">
    <property type="protein sequence ID" value="KAK2554125.1"/>
    <property type="molecule type" value="Genomic_DNA"/>
</dbReference>
<dbReference type="PROSITE" id="PS50994">
    <property type="entry name" value="INTEGRASE"/>
    <property type="match status" value="1"/>
</dbReference>
<dbReference type="SUPFAM" id="SSF53098">
    <property type="entry name" value="Ribonuclease H-like"/>
    <property type="match status" value="1"/>
</dbReference>
<dbReference type="AlphaFoldDB" id="A0AAD9Q4C2"/>
<dbReference type="InterPro" id="IPR001584">
    <property type="entry name" value="Integrase_cat-core"/>
</dbReference>
<dbReference type="PANTHER" id="PTHR47331">
    <property type="entry name" value="PHD-TYPE DOMAIN-CONTAINING PROTEIN"/>
    <property type="match status" value="1"/>
</dbReference>
<evidence type="ECO:0000259" key="1">
    <source>
        <dbReference type="PROSITE" id="PS50994"/>
    </source>
</evidence>
<dbReference type="Gene3D" id="3.30.420.10">
    <property type="entry name" value="Ribonuclease H-like superfamily/Ribonuclease H"/>
    <property type="match status" value="1"/>
</dbReference>
<dbReference type="InterPro" id="IPR012337">
    <property type="entry name" value="RNaseH-like_sf"/>
</dbReference>
<proteinExistence type="predicted"/>
<feature type="domain" description="Integrase catalytic" evidence="1">
    <location>
        <begin position="280"/>
        <end position="453"/>
    </location>
</feature>
<dbReference type="PANTHER" id="PTHR47331:SF1">
    <property type="entry name" value="GAG-LIKE PROTEIN"/>
    <property type="match status" value="1"/>
</dbReference>
<dbReference type="GO" id="GO:0015074">
    <property type="term" value="P:DNA integration"/>
    <property type="evidence" value="ECO:0007669"/>
    <property type="project" value="InterPro"/>
</dbReference>
<dbReference type="InterPro" id="IPR008042">
    <property type="entry name" value="Retrotrans_Pao"/>
</dbReference>
<comment type="caution">
    <text evidence="2">The sequence shown here is derived from an EMBL/GenBank/DDBJ whole genome shotgun (WGS) entry which is preliminary data.</text>
</comment>
<gene>
    <name evidence="2" type="ORF">P5673_024477</name>
</gene>
<name>A0AAD9Q4C2_ACRCE</name>
<accession>A0AAD9Q4C2</accession>
<dbReference type="Pfam" id="PF05380">
    <property type="entry name" value="Peptidase_A17"/>
    <property type="match status" value="1"/>
</dbReference>
<protein>
    <recommendedName>
        <fullName evidence="1">Integrase catalytic domain-containing protein</fullName>
    </recommendedName>
</protein>